<proteinExistence type="predicted"/>
<keyword evidence="1" id="KW-0732">Signal</keyword>
<dbReference type="PANTHER" id="PTHR37530:SF1">
    <property type="entry name" value="OUTER MEMBRANE PROTEIN SLP"/>
    <property type="match status" value="1"/>
</dbReference>
<evidence type="ECO:0000313" key="2">
    <source>
        <dbReference type="EMBL" id="QQD71891.1"/>
    </source>
</evidence>
<dbReference type="PROSITE" id="PS51257">
    <property type="entry name" value="PROKAR_LIPOPROTEIN"/>
    <property type="match status" value="1"/>
</dbReference>
<name>A0A7T5BG19_9PROT</name>
<dbReference type="AlphaFoldDB" id="A0A7T5BG19"/>
<gene>
    <name evidence="2" type="ORF">H2515_10685</name>
</gene>
<dbReference type="RefSeq" id="WP_198660079.1">
    <property type="nucleotide sequence ID" value="NZ_CP059488.1"/>
</dbReference>
<dbReference type="InterPro" id="IPR004658">
    <property type="entry name" value="OMP_Slp"/>
</dbReference>
<dbReference type="Proteomes" id="UP000595420">
    <property type="component" value="Chromosome"/>
</dbReference>
<accession>A0A7T5BG19</accession>
<organism evidence="2 3">
    <name type="scientific">Acidithiobacillus ferrivorans</name>
    <dbReference type="NCBI Taxonomy" id="160808"/>
    <lineage>
        <taxon>Bacteria</taxon>
        <taxon>Pseudomonadati</taxon>
        <taxon>Pseudomonadota</taxon>
        <taxon>Acidithiobacillia</taxon>
        <taxon>Acidithiobacillales</taxon>
        <taxon>Acidithiobacillaceae</taxon>
        <taxon>Acidithiobacillus</taxon>
    </lineage>
</organism>
<feature type="chain" id="PRO_5032550974" evidence="1">
    <location>
        <begin position="28"/>
        <end position="181"/>
    </location>
</feature>
<dbReference type="PIRSF" id="PIRSF004982">
    <property type="entry name" value="SlP"/>
    <property type="match status" value="1"/>
</dbReference>
<dbReference type="GO" id="GO:0019867">
    <property type="term" value="C:outer membrane"/>
    <property type="evidence" value="ECO:0007669"/>
    <property type="project" value="InterPro"/>
</dbReference>
<sequence length="181" mass="19359">MNTLRALAGVIAAIVLGGCATVTPVSGQFPPITPHQAQTGAENGKLVRWGGILIQARPKAQETCFTVMALSLRQDGRPYLGQKKSDEGRFIACAPGFYDPALYAAGRELTFVGTVTGVQVEKVGGYAYPYPQLQASTVYLWPLEVPEPATSRVFINGGWGGGPWGPWGPWGWWGGPGWGWP</sequence>
<evidence type="ECO:0000256" key="1">
    <source>
        <dbReference type="SAM" id="SignalP"/>
    </source>
</evidence>
<dbReference type="Pfam" id="PF03843">
    <property type="entry name" value="Slp"/>
    <property type="match status" value="1"/>
</dbReference>
<reference evidence="2 3" key="1">
    <citation type="submission" date="2020-07" db="EMBL/GenBank/DDBJ databases">
        <title>Complete genome sequence analysis of Acidithiobacillus ferrivorans XJFY6S-08 reveals extreme environmental adaptation to alpine acid mine drainage.</title>
        <authorList>
            <person name="Yan L."/>
            <person name="Ni Y."/>
        </authorList>
    </citation>
    <scope>NUCLEOTIDE SEQUENCE [LARGE SCALE GENOMIC DNA]</scope>
    <source>
        <strain evidence="2 3">XJFY6S-08</strain>
    </source>
</reference>
<keyword evidence="2" id="KW-0449">Lipoprotein</keyword>
<protein>
    <submittedName>
        <fullName evidence="2">Slp family lipoprotein</fullName>
    </submittedName>
</protein>
<evidence type="ECO:0000313" key="3">
    <source>
        <dbReference type="Proteomes" id="UP000595420"/>
    </source>
</evidence>
<dbReference type="PANTHER" id="PTHR37530">
    <property type="entry name" value="OUTER MEMBRANE PROTEIN SLP"/>
    <property type="match status" value="1"/>
</dbReference>
<dbReference type="EMBL" id="CP059488">
    <property type="protein sequence ID" value="QQD71891.1"/>
    <property type="molecule type" value="Genomic_DNA"/>
</dbReference>
<feature type="signal peptide" evidence="1">
    <location>
        <begin position="1"/>
        <end position="27"/>
    </location>
</feature>